<evidence type="ECO:0000256" key="7">
    <source>
        <dbReference type="ARBA" id="ARBA00023033"/>
    </source>
</evidence>
<dbReference type="GO" id="GO:0020037">
    <property type="term" value="F:heme binding"/>
    <property type="evidence" value="ECO:0007669"/>
    <property type="project" value="InterPro"/>
</dbReference>
<dbReference type="EMBL" id="CDHK01000008">
    <property type="protein sequence ID" value="CEJ60162.1"/>
    <property type="molecule type" value="Genomic_DNA"/>
</dbReference>
<keyword evidence="11" id="KW-1185">Reference proteome</keyword>
<reference evidence="11" key="1">
    <citation type="journal article" date="2015" name="Genome Announc.">
        <title>Draft genome sequence of the fungus Penicillium brasilianum MG11.</title>
        <authorList>
            <person name="Horn F."/>
            <person name="Linde J."/>
            <person name="Mattern D.J."/>
            <person name="Walther G."/>
            <person name="Guthke R."/>
            <person name="Brakhage A.A."/>
            <person name="Valiante V."/>
        </authorList>
    </citation>
    <scope>NUCLEOTIDE SEQUENCE [LARGE SCALE GENOMIC DNA]</scope>
    <source>
        <strain evidence="11">MG11</strain>
    </source>
</reference>
<dbReference type="InterPro" id="IPR050121">
    <property type="entry name" value="Cytochrome_P450_monoxygenase"/>
</dbReference>
<keyword evidence="4 8" id="KW-0479">Metal-binding</keyword>
<dbReference type="PANTHER" id="PTHR24305:SF157">
    <property type="entry name" value="N-ACETYLTRYPTOPHAN 6-HYDROXYLASE IVOC-RELATED"/>
    <property type="match status" value="1"/>
</dbReference>
<evidence type="ECO:0000256" key="4">
    <source>
        <dbReference type="ARBA" id="ARBA00022723"/>
    </source>
</evidence>
<keyword evidence="6 8" id="KW-0408">Iron</keyword>
<dbReference type="InterPro" id="IPR036396">
    <property type="entry name" value="Cyt_P450_sf"/>
</dbReference>
<organism evidence="10 11">
    <name type="scientific">Penicillium brasilianum</name>
    <dbReference type="NCBI Taxonomy" id="104259"/>
    <lineage>
        <taxon>Eukaryota</taxon>
        <taxon>Fungi</taxon>
        <taxon>Dikarya</taxon>
        <taxon>Ascomycota</taxon>
        <taxon>Pezizomycotina</taxon>
        <taxon>Eurotiomycetes</taxon>
        <taxon>Eurotiomycetidae</taxon>
        <taxon>Eurotiales</taxon>
        <taxon>Aspergillaceae</taxon>
        <taxon>Penicillium</taxon>
    </lineage>
</organism>
<dbReference type="GO" id="GO:0043386">
    <property type="term" value="P:mycotoxin biosynthetic process"/>
    <property type="evidence" value="ECO:0007669"/>
    <property type="project" value="UniProtKB-ARBA"/>
</dbReference>
<dbReference type="SUPFAM" id="SSF48264">
    <property type="entry name" value="Cytochrome P450"/>
    <property type="match status" value="1"/>
</dbReference>
<dbReference type="GO" id="GO:0004497">
    <property type="term" value="F:monooxygenase activity"/>
    <property type="evidence" value="ECO:0007669"/>
    <property type="project" value="UniProtKB-KW"/>
</dbReference>
<evidence type="ECO:0000256" key="8">
    <source>
        <dbReference type="PIRSR" id="PIRSR602401-1"/>
    </source>
</evidence>
<name>A0A0F7TYP4_PENBI</name>
<evidence type="ECO:0000313" key="11">
    <source>
        <dbReference type="Proteomes" id="UP000042958"/>
    </source>
</evidence>
<keyword evidence="5 9" id="KW-0560">Oxidoreductase</keyword>
<dbReference type="GO" id="GO:0005506">
    <property type="term" value="F:iron ion binding"/>
    <property type="evidence" value="ECO:0007669"/>
    <property type="project" value="InterPro"/>
</dbReference>
<keyword evidence="7 9" id="KW-0503">Monooxygenase</keyword>
<dbReference type="Proteomes" id="UP000042958">
    <property type="component" value="Unassembled WGS sequence"/>
</dbReference>
<comment type="cofactor">
    <cofactor evidence="1 8">
        <name>heme</name>
        <dbReference type="ChEBI" id="CHEBI:30413"/>
    </cofactor>
</comment>
<gene>
    <name evidence="10" type="ORF">PMG11_08747</name>
</gene>
<dbReference type="PANTHER" id="PTHR24305">
    <property type="entry name" value="CYTOCHROME P450"/>
    <property type="match status" value="1"/>
</dbReference>
<evidence type="ECO:0008006" key="12">
    <source>
        <dbReference type="Google" id="ProtNLM"/>
    </source>
</evidence>
<evidence type="ECO:0000256" key="3">
    <source>
        <dbReference type="ARBA" id="ARBA00022617"/>
    </source>
</evidence>
<dbReference type="OrthoDB" id="3945418at2759"/>
<dbReference type="InterPro" id="IPR001128">
    <property type="entry name" value="Cyt_P450"/>
</dbReference>
<evidence type="ECO:0000256" key="2">
    <source>
        <dbReference type="ARBA" id="ARBA00010617"/>
    </source>
</evidence>
<dbReference type="STRING" id="104259.A0A0F7TYP4"/>
<dbReference type="InterPro" id="IPR002401">
    <property type="entry name" value="Cyt_P450_E_grp-I"/>
</dbReference>
<proteinExistence type="inferred from homology"/>
<dbReference type="Pfam" id="PF00067">
    <property type="entry name" value="p450"/>
    <property type="match status" value="1"/>
</dbReference>
<evidence type="ECO:0000256" key="6">
    <source>
        <dbReference type="ARBA" id="ARBA00023004"/>
    </source>
</evidence>
<dbReference type="AlphaFoldDB" id="A0A0F7TYP4"/>
<dbReference type="GO" id="GO:0016705">
    <property type="term" value="F:oxidoreductase activity, acting on paired donors, with incorporation or reduction of molecular oxygen"/>
    <property type="evidence" value="ECO:0007669"/>
    <property type="project" value="InterPro"/>
</dbReference>
<keyword evidence="3 8" id="KW-0349">Heme</keyword>
<comment type="similarity">
    <text evidence="2 9">Belongs to the cytochrome P450 family.</text>
</comment>
<dbReference type="InterPro" id="IPR017972">
    <property type="entry name" value="Cyt_P450_CS"/>
</dbReference>
<dbReference type="PROSITE" id="PS00086">
    <property type="entry name" value="CYTOCHROME_P450"/>
    <property type="match status" value="1"/>
</dbReference>
<protein>
    <recommendedName>
        <fullName evidence="12">Trichodiene oxygenase</fullName>
    </recommendedName>
</protein>
<evidence type="ECO:0000256" key="5">
    <source>
        <dbReference type="ARBA" id="ARBA00023002"/>
    </source>
</evidence>
<dbReference type="PRINTS" id="PR00463">
    <property type="entry name" value="EP450I"/>
</dbReference>
<feature type="binding site" description="axial binding residue" evidence="8">
    <location>
        <position position="438"/>
    </location>
    <ligand>
        <name>heme</name>
        <dbReference type="ChEBI" id="CHEBI:30413"/>
    </ligand>
    <ligandPart>
        <name>Fe</name>
        <dbReference type="ChEBI" id="CHEBI:18248"/>
    </ligandPart>
</feature>
<evidence type="ECO:0000313" key="10">
    <source>
        <dbReference type="EMBL" id="CEJ60162.1"/>
    </source>
</evidence>
<accession>A0A0F7TYP4</accession>
<dbReference type="PRINTS" id="PR00385">
    <property type="entry name" value="P450"/>
</dbReference>
<evidence type="ECO:0000256" key="1">
    <source>
        <dbReference type="ARBA" id="ARBA00001971"/>
    </source>
</evidence>
<dbReference type="CDD" id="cd11062">
    <property type="entry name" value="CYP58-like"/>
    <property type="match status" value="1"/>
</dbReference>
<evidence type="ECO:0000256" key="9">
    <source>
        <dbReference type="RuleBase" id="RU000461"/>
    </source>
</evidence>
<dbReference type="Gene3D" id="1.10.630.10">
    <property type="entry name" value="Cytochrome P450"/>
    <property type="match status" value="1"/>
</dbReference>
<sequence>MASLPVLGIVGLLLYLISKAVYRVYFHPLKNIPGPKLAAITSFYEFYFNVIKRGTFIWHLERLHEIYGPIVRVSPREVHIKDPDYYDDIYASSGRRREKDPAAVGRFDIPYSSFSSISPETHRQRRAPVEKFFSKAAITKTEGTIQVYLDKLVQHLEHAYQSHKAITLDAGFSAMTSDIIHQYVFGFNSGNLDQEDFNENLRDGISGLFRMGHIAFFFPIIQTALNTLPPSVVKMIHPYALALKDQKADIRKRTVNILAGQKSESGSVVEKLSGPDVPEHSRGADRLTDEGFALVIGGTETTARSLSLGMFHLLIEPHLQTKLRDELRSIMPTPESKPTWNELEQLPYLMGVVLETLRLSTGIASRSPRVAPTEALVYKDYTIPPGTLISQTNYFVLMDPNIFPDPHVFDPERWTRAAAKGERLDRYLVNFSKGSRNCLGMNLAYAELYLAMATLIRRFDLELFETTKKNIEFARDFGTPFPDEGNYCIRVLVKGIVEE</sequence>